<organism evidence="3 4">
    <name type="scientific">Chlamydomonas incerta</name>
    <dbReference type="NCBI Taxonomy" id="51695"/>
    <lineage>
        <taxon>Eukaryota</taxon>
        <taxon>Viridiplantae</taxon>
        <taxon>Chlorophyta</taxon>
        <taxon>core chlorophytes</taxon>
        <taxon>Chlorophyceae</taxon>
        <taxon>CS clade</taxon>
        <taxon>Chlamydomonadales</taxon>
        <taxon>Chlamydomonadaceae</taxon>
        <taxon>Chlamydomonas</taxon>
    </lineage>
</organism>
<dbReference type="InterPro" id="IPR050452">
    <property type="entry name" value="Metacaspase"/>
</dbReference>
<dbReference type="GO" id="GO:0006351">
    <property type="term" value="P:DNA-templated transcription"/>
    <property type="evidence" value="ECO:0007669"/>
    <property type="project" value="InterPro"/>
</dbReference>
<dbReference type="InterPro" id="IPR000268">
    <property type="entry name" value="RPABC5/Rpb10"/>
</dbReference>
<dbReference type="GO" id="GO:0005737">
    <property type="term" value="C:cytoplasm"/>
    <property type="evidence" value="ECO:0007669"/>
    <property type="project" value="TreeGrafter"/>
</dbReference>
<protein>
    <recommendedName>
        <fullName evidence="2">Peptidase C14 caspase domain-containing protein</fullName>
    </recommendedName>
</protein>
<dbReference type="PANTHER" id="PTHR48104">
    <property type="entry name" value="METACASPASE-4"/>
    <property type="match status" value="1"/>
</dbReference>
<dbReference type="GO" id="GO:0003899">
    <property type="term" value="F:DNA-directed RNA polymerase activity"/>
    <property type="evidence" value="ECO:0007669"/>
    <property type="project" value="InterPro"/>
</dbReference>
<dbReference type="SUPFAM" id="SSF46924">
    <property type="entry name" value="RNA polymerase subunit RPB10"/>
    <property type="match status" value="1"/>
</dbReference>
<dbReference type="AlphaFoldDB" id="A0A835SCZ1"/>
<comment type="caution">
    <text evidence="3">The sequence shown here is derived from an EMBL/GenBank/DDBJ whole genome shotgun (WGS) entry which is preliminary data.</text>
</comment>
<dbReference type="GO" id="GO:0004197">
    <property type="term" value="F:cysteine-type endopeptidase activity"/>
    <property type="evidence" value="ECO:0007669"/>
    <property type="project" value="InterPro"/>
</dbReference>
<dbReference type="Gene3D" id="3.40.50.12660">
    <property type="match status" value="1"/>
</dbReference>
<dbReference type="InterPro" id="IPR011600">
    <property type="entry name" value="Pept_C14_caspase"/>
</dbReference>
<dbReference type="OrthoDB" id="3223806at2759"/>
<dbReference type="SUPFAM" id="SSF52129">
    <property type="entry name" value="Caspase-like"/>
    <property type="match status" value="1"/>
</dbReference>
<dbReference type="GO" id="GO:0006508">
    <property type="term" value="P:proteolysis"/>
    <property type="evidence" value="ECO:0007669"/>
    <property type="project" value="InterPro"/>
</dbReference>
<keyword evidence="4" id="KW-1185">Reference proteome</keyword>
<evidence type="ECO:0000259" key="2">
    <source>
        <dbReference type="Pfam" id="PF00656"/>
    </source>
</evidence>
<dbReference type="InterPro" id="IPR029030">
    <property type="entry name" value="Caspase-like_dom_sf"/>
</dbReference>
<proteinExistence type="inferred from homology"/>
<dbReference type="PANTHER" id="PTHR48104:SF30">
    <property type="entry name" value="METACASPASE-1"/>
    <property type="match status" value="1"/>
</dbReference>
<feature type="domain" description="Peptidase C14 caspase" evidence="2">
    <location>
        <begin position="3"/>
        <end position="237"/>
    </location>
</feature>
<sequence length="691" mass="75343">MNYSTESFPLKGCINDVRMMGDLLRGTFGIPTAVFTDDVSRADTSRAGILRRLNELAARSNVESLDLAIVHFSCHGTQARDTNGEELDGMDECLVPNDVVTAGLIRDDDIQAILTRFNRNTRVLLVLDCCHSGTMCDLRFSWEGEAFVRTENAASLVLAPVTSISGCMDPQTSADCLAVAMGKLQWAGALTSCMVQALTKDPTLVTDAFKLVSAVRTALRLRGLPQVPMLCSSHNLAKAKALCREHFQQLSGVLTSPLTAAVTDEFEQLFGYTPSARQVALILKEVEAKGVPADQLCATLADEAELYEYRGNDALALVAARDIADWALEPRNPALAQAVVASVNRYVVDQVRSKTLREVIDKVRGDLREHWGEFVRLVRQAQGGLLRVEAMDLNVRDYVRDPCDMIQCEEEQLFLRMLPLEMREIQKCRVGAACSVPSTNEKEEEAFTQAPAAGDARAAPNVPQEISGLLDQIKQASGDRGVNIFVTNPTVYLNTGAQGSVPPPPTQPTGAAAAATTATGKCDFGLGFHGLEDLLMVPKEGALAYNKCVDGASLGDLQRARDMDVLDIMCQRGNLFANADTEGAAFGQLSPDQKLALPDPAQRTCVTTSPCVPQPRVEQTALVLANKWEWFKKKREEMEASQPSPTGSVPRTDKDGFYTAETLKPLLDELGLKRLCCRRHMITHVDLIDEI</sequence>
<evidence type="ECO:0000256" key="1">
    <source>
        <dbReference type="ARBA" id="ARBA00009005"/>
    </source>
</evidence>
<dbReference type="Proteomes" id="UP000650467">
    <property type="component" value="Unassembled WGS sequence"/>
</dbReference>
<evidence type="ECO:0000313" key="4">
    <source>
        <dbReference type="Proteomes" id="UP000650467"/>
    </source>
</evidence>
<dbReference type="Pfam" id="PF01194">
    <property type="entry name" value="RNA_pol_N"/>
    <property type="match status" value="1"/>
</dbReference>
<name>A0A835SCZ1_CHLIN</name>
<evidence type="ECO:0000313" key="3">
    <source>
        <dbReference type="EMBL" id="KAG2425002.1"/>
    </source>
</evidence>
<dbReference type="GO" id="GO:0003677">
    <property type="term" value="F:DNA binding"/>
    <property type="evidence" value="ECO:0007669"/>
    <property type="project" value="InterPro"/>
</dbReference>
<dbReference type="Gene3D" id="1.10.10.60">
    <property type="entry name" value="Homeodomain-like"/>
    <property type="match status" value="1"/>
</dbReference>
<dbReference type="Pfam" id="PF00656">
    <property type="entry name" value="Peptidase_C14"/>
    <property type="match status" value="1"/>
</dbReference>
<dbReference type="InterPro" id="IPR023580">
    <property type="entry name" value="RNA_pol_su_RPB10"/>
</dbReference>
<reference evidence="3" key="1">
    <citation type="journal article" date="2020" name="bioRxiv">
        <title>Comparative genomics of Chlamydomonas.</title>
        <authorList>
            <person name="Craig R.J."/>
            <person name="Hasan A.R."/>
            <person name="Ness R.W."/>
            <person name="Keightley P.D."/>
        </authorList>
    </citation>
    <scope>NUCLEOTIDE SEQUENCE</scope>
    <source>
        <strain evidence="3">SAG 7.73</strain>
    </source>
</reference>
<dbReference type="EMBL" id="JAEHOC010000060">
    <property type="protein sequence ID" value="KAG2425002.1"/>
    <property type="molecule type" value="Genomic_DNA"/>
</dbReference>
<gene>
    <name evidence="3" type="ORF">HXX76_014160</name>
</gene>
<comment type="similarity">
    <text evidence="1">Belongs to the peptidase C14B family.</text>
</comment>
<accession>A0A835SCZ1</accession>